<gene>
    <name evidence="3" type="ORF">DEM25_013210</name>
</gene>
<keyword evidence="4" id="KW-1185">Reference proteome</keyword>
<dbReference type="NCBIfam" id="NF040894">
    <property type="entry name" value="puhB_PGC"/>
    <property type="match status" value="1"/>
</dbReference>
<keyword evidence="1" id="KW-0472">Membrane</keyword>
<evidence type="ECO:0000256" key="1">
    <source>
        <dbReference type="SAM" id="Phobius"/>
    </source>
</evidence>
<evidence type="ECO:0000313" key="3">
    <source>
        <dbReference type="EMBL" id="RKF05580.1"/>
    </source>
</evidence>
<evidence type="ECO:0000313" key="4">
    <source>
        <dbReference type="Proteomes" id="UP000246132"/>
    </source>
</evidence>
<keyword evidence="1" id="KW-1133">Transmembrane helix</keyword>
<dbReference type="RefSeq" id="WP_109766215.1">
    <property type="nucleotide sequence ID" value="NZ_CP159474.1"/>
</dbReference>
<dbReference type="AlphaFoldDB" id="A0A3A8AD58"/>
<keyword evidence="1" id="KW-0812">Transmembrane</keyword>
<sequence>MTGFIAPEFDEGANNGLPGPLPAGEHIIWQGRPNARAVGRHVMKTRWIAAYFGVMLAWLLITGFYFGRAADDIVVSLVIMAAAGAIVVGLFEWYAWGVHRTTIYTITTRRIVMKFGVALPTAFNLPFSEIEAVDVRKRAGGSGDIALRFKPDVRLAWLVFWPHVRGLRMGRPEPQMIGLDDVSEVTDLLSTQLHAHLARTHAVDEAPVATVEGGLSAFPQAAE</sequence>
<accession>A0A3A8AD58</accession>
<dbReference type="EMBL" id="QFWV02000008">
    <property type="protein sequence ID" value="RKF05580.1"/>
    <property type="molecule type" value="Genomic_DNA"/>
</dbReference>
<name>A0A3A8AD58_9HYPH</name>
<dbReference type="Proteomes" id="UP000246132">
    <property type="component" value="Unassembled WGS sequence"/>
</dbReference>
<dbReference type="InterPro" id="IPR054839">
    <property type="entry name" value="puhB_PGC"/>
</dbReference>
<dbReference type="InterPro" id="IPR005182">
    <property type="entry name" value="YdbS-like_PH"/>
</dbReference>
<organism evidence="3 4">
    <name type="scientific">Oceaniradius stylonematis</name>
    <dbReference type="NCBI Taxonomy" id="2184161"/>
    <lineage>
        <taxon>Bacteria</taxon>
        <taxon>Pseudomonadati</taxon>
        <taxon>Pseudomonadota</taxon>
        <taxon>Alphaproteobacteria</taxon>
        <taxon>Hyphomicrobiales</taxon>
        <taxon>Ahrensiaceae</taxon>
        <taxon>Oceaniradius</taxon>
    </lineage>
</organism>
<comment type="caution">
    <text evidence="3">The sequence shown here is derived from an EMBL/GenBank/DDBJ whole genome shotgun (WGS) entry which is preliminary data.</text>
</comment>
<feature type="transmembrane region" description="Helical" evidence="1">
    <location>
        <begin position="73"/>
        <end position="96"/>
    </location>
</feature>
<feature type="domain" description="YdbS-like PH" evidence="2">
    <location>
        <begin position="100"/>
        <end position="162"/>
    </location>
</feature>
<protein>
    <submittedName>
        <fullName evidence="3">PH domain-containing protein</fullName>
    </submittedName>
</protein>
<proteinExistence type="predicted"/>
<evidence type="ECO:0000259" key="2">
    <source>
        <dbReference type="Pfam" id="PF03703"/>
    </source>
</evidence>
<reference evidence="3 4" key="1">
    <citation type="journal article" date="2018" name="Int. J. Syst. Bacteriol.">
        <title>Oceaniradius stylonemae gen. nov., sp. nov., isolated from a red alga, Stylonema cornu-cervi.</title>
        <authorList>
            <person name="Jeong S."/>
        </authorList>
    </citation>
    <scope>NUCLEOTIDE SEQUENCE [LARGE SCALE GENOMIC DNA]</scope>
    <source>
        <strain evidence="3 4">StC1</strain>
    </source>
</reference>
<dbReference type="Pfam" id="PF03703">
    <property type="entry name" value="bPH_2"/>
    <property type="match status" value="1"/>
</dbReference>
<feature type="transmembrane region" description="Helical" evidence="1">
    <location>
        <begin position="48"/>
        <end position="67"/>
    </location>
</feature>
<dbReference type="OrthoDB" id="7345733at2"/>